<dbReference type="Gene3D" id="1.10.1660.10">
    <property type="match status" value="2"/>
</dbReference>
<dbReference type="PANTHER" id="PTHR30204:SF93">
    <property type="entry name" value="HTH MERR-TYPE DOMAIN-CONTAINING PROTEIN"/>
    <property type="match status" value="1"/>
</dbReference>
<dbReference type="PANTHER" id="PTHR30204">
    <property type="entry name" value="REDOX-CYCLING DRUG-SENSING TRANSCRIPTIONAL ACTIVATOR SOXR"/>
    <property type="match status" value="1"/>
</dbReference>
<comment type="caution">
    <text evidence="3">The sequence shown here is derived from an EMBL/GenBank/DDBJ whole genome shotgun (WGS) entry which is preliminary data.</text>
</comment>
<accession>A0A372ZIU8</accession>
<dbReference type="SUPFAM" id="SSF46955">
    <property type="entry name" value="Putative DNA-binding domain"/>
    <property type="match status" value="2"/>
</dbReference>
<evidence type="ECO:0000256" key="1">
    <source>
        <dbReference type="ARBA" id="ARBA00023125"/>
    </source>
</evidence>
<dbReference type="AlphaFoldDB" id="A0A372ZIU8"/>
<organism evidence="3 4">
    <name type="scientific">Kitasatospora xanthocidica</name>
    <dbReference type="NCBI Taxonomy" id="83382"/>
    <lineage>
        <taxon>Bacteria</taxon>
        <taxon>Bacillati</taxon>
        <taxon>Actinomycetota</taxon>
        <taxon>Actinomycetes</taxon>
        <taxon>Kitasatosporales</taxon>
        <taxon>Streptomycetaceae</taxon>
        <taxon>Kitasatospora</taxon>
    </lineage>
</organism>
<dbReference type="InterPro" id="IPR000551">
    <property type="entry name" value="MerR-type_HTH_dom"/>
</dbReference>
<dbReference type="SMART" id="SM00422">
    <property type="entry name" value="HTH_MERR"/>
    <property type="match status" value="2"/>
</dbReference>
<feature type="domain" description="HTH merR-type" evidence="2">
    <location>
        <begin position="123"/>
        <end position="190"/>
    </location>
</feature>
<dbReference type="GO" id="GO:0003677">
    <property type="term" value="F:DNA binding"/>
    <property type="evidence" value="ECO:0007669"/>
    <property type="project" value="UniProtKB-KW"/>
</dbReference>
<keyword evidence="1 3" id="KW-0238">DNA-binding</keyword>
<protein>
    <submittedName>
        <fullName evidence="3">MerR family DNA-binding transcriptional regulator</fullName>
    </submittedName>
</protein>
<dbReference type="PROSITE" id="PS50937">
    <property type="entry name" value="HTH_MERR_2"/>
    <property type="match status" value="2"/>
</dbReference>
<proteinExistence type="predicted"/>
<name>A0A372ZIU8_9ACTN</name>
<dbReference type="CDD" id="cd04773">
    <property type="entry name" value="HTH_TioE_rpt2"/>
    <property type="match status" value="1"/>
</dbReference>
<gene>
    <name evidence="3" type="ORF">DR950_41465</name>
</gene>
<reference evidence="3 4" key="1">
    <citation type="submission" date="2018-08" db="EMBL/GenBank/DDBJ databases">
        <title>Diversity &amp; Physiological Properties of Lignin-Decomposing Actinobacteria from Soil.</title>
        <authorList>
            <person name="Roh S.G."/>
            <person name="Kim S.B."/>
        </authorList>
    </citation>
    <scope>NUCLEOTIDE SEQUENCE [LARGE SCALE GENOMIC DNA]</scope>
    <source>
        <strain evidence="3 4">MMS17-GH009</strain>
    </source>
</reference>
<dbReference type="Proteomes" id="UP000263377">
    <property type="component" value="Unassembled WGS sequence"/>
</dbReference>
<dbReference type="InterPro" id="IPR009061">
    <property type="entry name" value="DNA-bd_dom_put_sf"/>
</dbReference>
<dbReference type="Pfam" id="PF00376">
    <property type="entry name" value="MerR"/>
    <property type="match status" value="1"/>
</dbReference>
<evidence type="ECO:0000313" key="3">
    <source>
        <dbReference type="EMBL" id="RGD55778.1"/>
    </source>
</evidence>
<evidence type="ECO:0000313" key="4">
    <source>
        <dbReference type="Proteomes" id="UP000263377"/>
    </source>
</evidence>
<dbReference type="GO" id="GO:0003700">
    <property type="term" value="F:DNA-binding transcription factor activity"/>
    <property type="evidence" value="ECO:0007669"/>
    <property type="project" value="InterPro"/>
</dbReference>
<dbReference type="PROSITE" id="PS00552">
    <property type="entry name" value="HTH_MERR_1"/>
    <property type="match status" value="1"/>
</dbReference>
<feature type="domain" description="HTH merR-type" evidence="2">
    <location>
        <begin position="1"/>
        <end position="41"/>
    </location>
</feature>
<evidence type="ECO:0000259" key="2">
    <source>
        <dbReference type="PROSITE" id="PS50937"/>
    </source>
</evidence>
<dbReference type="EMBL" id="QVIG01000003">
    <property type="protein sequence ID" value="RGD55778.1"/>
    <property type="molecule type" value="Genomic_DNA"/>
</dbReference>
<keyword evidence="4" id="KW-1185">Reference proteome</keyword>
<dbReference type="InterPro" id="IPR047057">
    <property type="entry name" value="MerR_fam"/>
</dbReference>
<dbReference type="RefSeq" id="WP_117493056.1">
    <property type="nucleotide sequence ID" value="NZ_QVIG01000003.1"/>
</dbReference>
<dbReference type="Pfam" id="PF13411">
    <property type="entry name" value="MerR_1"/>
    <property type="match status" value="1"/>
</dbReference>
<sequence length="239" mass="25715">MRPADLAREHGISTQAIRNYERDGYLPPADRTPTGYRIYTEPHAAALRAYLALVPAYGHATAGSVMTAVHTDRLGDALTELDRGHAQLLRDRETLAAVRAAVGHLSDGSAPGPALPALPGPRSVGEVAHRLGVTPATLRAWEAAGILTPARDRATGHRRYLPADVRDAELAHLLRRGGYLLDRIATVLRQIRTAGGTGELAAALDGWQQRLTTRGLAMLTASARLDTYLALRPEVPRRA</sequence>